<dbReference type="Gene3D" id="3.40.1580.10">
    <property type="entry name" value="SMI1/KNR4-like"/>
    <property type="match status" value="1"/>
</dbReference>
<sequence length="184" mass="20033">MNLLSSLAAALIVGMTAPSPVEAASCEVAMKNDPAAWLGALSQRWSHEAYPPVEVRPVALERAEKALAYTYPGSYRSAVLTIGLPRPTVELWDAIDDRSDLPHLGDFLTPDEAVEATRDWRPLGYPDDLAPFATDSSGNLLSFRMKDRSDAVYIWDHDLGTVEQVAPSFAALLEAYCRLPESAG</sequence>
<reference evidence="3 4" key="1">
    <citation type="submission" date="2018-10" db="EMBL/GenBank/DDBJ databases">
        <title>Complete genome sequence of Brevundimonas naejangsanensis BRV3.</title>
        <authorList>
            <person name="Berrios L."/>
            <person name="Ely B."/>
        </authorList>
    </citation>
    <scope>NUCLEOTIDE SEQUENCE [LARGE SCALE GENOMIC DNA]</scope>
    <source>
        <strain evidence="3 4">BRV3</strain>
    </source>
</reference>
<evidence type="ECO:0000313" key="3">
    <source>
        <dbReference type="EMBL" id="AYG95755.1"/>
    </source>
</evidence>
<evidence type="ECO:0000259" key="2">
    <source>
        <dbReference type="Pfam" id="PF09346"/>
    </source>
</evidence>
<evidence type="ECO:0000313" key="4">
    <source>
        <dbReference type="Proteomes" id="UP000276984"/>
    </source>
</evidence>
<keyword evidence="1" id="KW-0732">Signal</keyword>
<proteinExistence type="predicted"/>
<gene>
    <name evidence="3" type="ORF">D8I30_11645</name>
</gene>
<keyword evidence="4" id="KW-1185">Reference proteome</keyword>
<dbReference type="SUPFAM" id="SSF160631">
    <property type="entry name" value="SMI1/KNR4-like"/>
    <property type="match status" value="1"/>
</dbReference>
<feature type="domain" description="Knr4/Smi1-like" evidence="2">
    <location>
        <begin position="57"/>
        <end position="174"/>
    </location>
</feature>
<feature type="signal peptide" evidence="1">
    <location>
        <begin position="1"/>
        <end position="23"/>
    </location>
</feature>
<name>A0A494RH50_9CAUL</name>
<dbReference type="AlphaFoldDB" id="A0A494RH50"/>
<evidence type="ECO:0000256" key="1">
    <source>
        <dbReference type="SAM" id="SignalP"/>
    </source>
</evidence>
<protein>
    <submittedName>
        <fullName evidence="3">SMI1/KNR4 family protein</fullName>
    </submittedName>
</protein>
<dbReference type="RefSeq" id="WP_121482889.1">
    <property type="nucleotide sequence ID" value="NZ_CP032707.1"/>
</dbReference>
<dbReference type="InterPro" id="IPR018958">
    <property type="entry name" value="Knr4/Smi1-like_dom"/>
</dbReference>
<dbReference type="OrthoDB" id="7594949at2"/>
<dbReference type="Pfam" id="PF09346">
    <property type="entry name" value="SMI1_KNR4"/>
    <property type="match status" value="1"/>
</dbReference>
<organism evidence="3 4">
    <name type="scientific">Brevundimonas naejangsanensis</name>
    <dbReference type="NCBI Taxonomy" id="588932"/>
    <lineage>
        <taxon>Bacteria</taxon>
        <taxon>Pseudomonadati</taxon>
        <taxon>Pseudomonadota</taxon>
        <taxon>Alphaproteobacteria</taxon>
        <taxon>Caulobacterales</taxon>
        <taxon>Caulobacteraceae</taxon>
        <taxon>Brevundimonas</taxon>
    </lineage>
</organism>
<dbReference type="Proteomes" id="UP000276984">
    <property type="component" value="Chromosome"/>
</dbReference>
<dbReference type="InterPro" id="IPR037883">
    <property type="entry name" value="Knr4/Smi1-like_sf"/>
</dbReference>
<dbReference type="EMBL" id="CP032707">
    <property type="protein sequence ID" value="AYG95755.1"/>
    <property type="molecule type" value="Genomic_DNA"/>
</dbReference>
<accession>A0A494RH50</accession>
<feature type="chain" id="PRO_5019793993" evidence="1">
    <location>
        <begin position="24"/>
        <end position="184"/>
    </location>
</feature>